<proteinExistence type="predicted"/>
<sequence>MSYKPLKITFYENRNEFEEEYNSRFNFFSTFKTGLKIHPFDREQRITTESYELFYIPLLEHENLKERIQKNSSEIERYISMFPPIIQRNIFNSQIIDEIKSTNDIEGVQSTRKEIGTAIKKRNSDEIVRFKGIVNMYMNLGESEFEEIHDIVKIRNIYDELFRKDIPEEDQPDGQLFRKEVVYIGSENKRVHQGNPNEETIIRDLNNLVLFMNRKDIPFLLKCVITHYYFEYIHPFYDGNGRMGRFLISNYLSRKLDFLTGITISNAITHDKKAYGKLFEEVSNPRNKADLTLFVQNMYQLIIDGQTKVIEELQIAKAKLDNAINNLKKLDLKDKDMVEVLFVLIQGHLYNEVNEYITDIELRKHLNISYPKLKQINQYLIAKKLIVQIKKKPSIHILSTEFQERLESFS</sequence>
<dbReference type="SUPFAM" id="SSF140931">
    <property type="entry name" value="Fic-like"/>
    <property type="match status" value="1"/>
</dbReference>
<evidence type="ECO:0000259" key="3">
    <source>
        <dbReference type="PROSITE" id="PS51459"/>
    </source>
</evidence>
<evidence type="ECO:0000256" key="2">
    <source>
        <dbReference type="PIRSR" id="PIRSR640198-2"/>
    </source>
</evidence>
<keyword evidence="2" id="KW-0547">Nucleotide-binding</keyword>
<dbReference type="GO" id="GO:0005524">
    <property type="term" value="F:ATP binding"/>
    <property type="evidence" value="ECO:0007669"/>
    <property type="project" value="UniProtKB-KW"/>
</dbReference>
<dbReference type="InterPro" id="IPR040198">
    <property type="entry name" value="Fido_containing"/>
</dbReference>
<dbReference type="Gene3D" id="1.10.3290.10">
    <property type="entry name" value="Fido-like domain"/>
    <property type="match status" value="1"/>
</dbReference>
<evidence type="ECO:0000313" key="5">
    <source>
        <dbReference type="Proteomes" id="UP000195024"/>
    </source>
</evidence>
<protein>
    <recommendedName>
        <fullName evidence="3">Fido domain-containing protein</fullName>
    </recommendedName>
</protein>
<keyword evidence="2" id="KW-0067">ATP-binding</keyword>
<dbReference type="AlphaFoldDB" id="A0A242L2M5"/>
<evidence type="ECO:0000256" key="1">
    <source>
        <dbReference type="PIRSR" id="PIRSR640198-1"/>
    </source>
</evidence>
<feature type="domain" description="Fido" evidence="3">
    <location>
        <begin position="140"/>
        <end position="297"/>
    </location>
</feature>
<dbReference type="InterPro" id="IPR036597">
    <property type="entry name" value="Fido-like_dom_sf"/>
</dbReference>
<dbReference type="Proteomes" id="UP000195024">
    <property type="component" value="Unassembled WGS sequence"/>
</dbReference>
<gene>
    <name evidence="4" type="ORF">A5802_002188</name>
</gene>
<reference evidence="4 5" key="1">
    <citation type="submission" date="2017-05" db="EMBL/GenBank/DDBJ databases">
        <title>The Genome Sequence of Enterococcus mundtii 6B1_DIV0119.</title>
        <authorList>
            <consortium name="The Broad Institute Genomics Platform"/>
            <consortium name="The Broad Institute Genomic Center for Infectious Diseases"/>
            <person name="Earl A."/>
            <person name="Manson A."/>
            <person name="Schwartman J."/>
            <person name="Gilmore M."/>
            <person name="Abouelleil A."/>
            <person name="Cao P."/>
            <person name="Chapman S."/>
            <person name="Cusick C."/>
            <person name="Shea T."/>
            <person name="Young S."/>
            <person name="Neafsey D."/>
            <person name="Nusbaum C."/>
            <person name="Birren B."/>
        </authorList>
    </citation>
    <scope>NUCLEOTIDE SEQUENCE [LARGE SCALE GENOMIC DNA]</scope>
    <source>
        <strain evidence="4 5">6B1_DIV0119</strain>
    </source>
</reference>
<name>A0A242L2M5_ENTMU</name>
<dbReference type="PANTHER" id="PTHR13504:SF40">
    <property type="entry name" value="FIDO DOMAIN-CONTAINING PROTEIN"/>
    <property type="match status" value="1"/>
</dbReference>
<dbReference type="PROSITE" id="PS51459">
    <property type="entry name" value="FIDO"/>
    <property type="match status" value="1"/>
</dbReference>
<dbReference type="RefSeq" id="WP_086335166.1">
    <property type="nucleotide sequence ID" value="NZ_NGMS01000001.1"/>
</dbReference>
<comment type="caution">
    <text evidence="4">The sequence shown here is derived from an EMBL/GenBank/DDBJ whole genome shotgun (WGS) entry which is preliminary data.</text>
</comment>
<dbReference type="EMBL" id="NGMS01000001">
    <property type="protein sequence ID" value="OTP28446.1"/>
    <property type="molecule type" value="Genomic_DNA"/>
</dbReference>
<accession>A0A242L2M5</accession>
<feature type="binding site" evidence="2">
    <location>
        <begin position="238"/>
        <end position="245"/>
    </location>
    <ligand>
        <name>ATP</name>
        <dbReference type="ChEBI" id="CHEBI:30616"/>
    </ligand>
</feature>
<feature type="active site" evidence="1">
    <location>
        <position position="234"/>
    </location>
</feature>
<dbReference type="PANTHER" id="PTHR13504">
    <property type="entry name" value="FIDO DOMAIN-CONTAINING PROTEIN DDB_G0283145"/>
    <property type="match status" value="1"/>
</dbReference>
<evidence type="ECO:0000313" key="4">
    <source>
        <dbReference type="EMBL" id="OTP28446.1"/>
    </source>
</evidence>
<dbReference type="InterPro" id="IPR003812">
    <property type="entry name" value="Fido"/>
</dbReference>
<organism evidence="4 5">
    <name type="scientific">Enterococcus mundtii</name>
    <dbReference type="NCBI Taxonomy" id="53346"/>
    <lineage>
        <taxon>Bacteria</taxon>
        <taxon>Bacillati</taxon>
        <taxon>Bacillota</taxon>
        <taxon>Bacilli</taxon>
        <taxon>Lactobacillales</taxon>
        <taxon>Enterococcaceae</taxon>
        <taxon>Enterococcus</taxon>
    </lineage>
</organism>
<dbReference type="Pfam" id="PF02661">
    <property type="entry name" value="Fic"/>
    <property type="match status" value="1"/>
</dbReference>